<accession>A0A7Y9ENS8</accession>
<sequence>MKVWETQEFLFGDGPDARVLDYPHYGLELALARLRRRNPPAAPWWRRYVRTWQTFEPGRALPDEGGAKENEPLIYGLSQVWNEDDVIYATVRNLFLEGADEVFVLDDASDDDSASEAEAAGATVLRDESDGKFDELRRTRRMLEVVDERTGAAGRPVWWIVVDADEFPRGPEGATIRDLVRTLPASVDTVGSRVLEHYPGRASAPKPRHHPLDELPNARRHDNPSCPAGHWKHQLLRVREPGSLRFMFGRHTIAAPPGRRPVVESEASLLMHHFPLRGREWTEEKFRLAGSASGRYGASSDSFVKRRLEKRLRMLGHAYAEEYHLLPNMFPGEPRTGTSVRDWRELVPPAERACAHEPGAPM</sequence>
<proteinExistence type="predicted"/>
<evidence type="ECO:0000313" key="3">
    <source>
        <dbReference type="Proteomes" id="UP000529783"/>
    </source>
</evidence>
<dbReference type="InterPro" id="IPR029044">
    <property type="entry name" value="Nucleotide-diphossugar_trans"/>
</dbReference>
<keyword evidence="3" id="KW-1185">Reference proteome</keyword>
<name>A0A7Y9ENS8_9ACTN</name>
<evidence type="ECO:0000256" key="1">
    <source>
        <dbReference type="SAM" id="MobiDB-lite"/>
    </source>
</evidence>
<feature type="compositionally biased region" description="Basic and acidic residues" evidence="1">
    <location>
        <begin position="210"/>
        <end position="223"/>
    </location>
</feature>
<gene>
    <name evidence="2" type="ORF">BJY14_007161</name>
</gene>
<dbReference type="Pfam" id="PF13704">
    <property type="entry name" value="Glyco_tranf_2_4"/>
    <property type="match status" value="1"/>
</dbReference>
<evidence type="ECO:0000313" key="2">
    <source>
        <dbReference type="EMBL" id="NYD51178.1"/>
    </source>
</evidence>
<protein>
    <submittedName>
        <fullName evidence="2">Uncharacterized protein</fullName>
    </submittedName>
</protein>
<dbReference type="RefSeq" id="WP_179847610.1">
    <property type="nucleotide sequence ID" value="NZ_JACCBA010000001.1"/>
</dbReference>
<dbReference type="EMBL" id="JACCBA010000001">
    <property type="protein sequence ID" value="NYD51178.1"/>
    <property type="molecule type" value="Genomic_DNA"/>
</dbReference>
<organism evidence="2 3">
    <name type="scientific">Actinomadura luteofluorescens</name>
    <dbReference type="NCBI Taxonomy" id="46163"/>
    <lineage>
        <taxon>Bacteria</taxon>
        <taxon>Bacillati</taxon>
        <taxon>Actinomycetota</taxon>
        <taxon>Actinomycetes</taxon>
        <taxon>Streptosporangiales</taxon>
        <taxon>Thermomonosporaceae</taxon>
        <taxon>Actinomadura</taxon>
    </lineage>
</organism>
<comment type="caution">
    <text evidence="2">The sequence shown here is derived from an EMBL/GenBank/DDBJ whole genome shotgun (WGS) entry which is preliminary data.</text>
</comment>
<reference evidence="2 3" key="1">
    <citation type="submission" date="2020-07" db="EMBL/GenBank/DDBJ databases">
        <title>Sequencing the genomes of 1000 actinobacteria strains.</title>
        <authorList>
            <person name="Klenk H.-P."/>
        </authorList>
    </citation>
    <scope>NUCLEOTIDE SEQUENCE [LARGE SCALE GENOMIC DNA]</scope>
    <source>
        <strain evidence="2 3">DSM 40398</strain>
    </source>
</reference>
<feature type="region of interest" description="Disordered" evidence="1">
    <location>
        <begin position="199"/>
        <end position="228"/>
    </location>
</feature>
<dbReference type="Proteomes" id="UP000529783">
    <property type="component" value="Unassembled WGS sequence"/>
</dbReference>
<dbReference type="Gene3D" id="3.90.550.10">
    <property type="entry name" value="Spore Coat Polysaccharide Biosynthesis Protein SpsA, Chain A"/>
    <property type="match status" value="1"/>
</dbReference>
<dbReference type="AlphaFoldDB" id="A0A7Y9ENS8"/>